<reference evidence="2" key="2">
    <citation type="submission" date="2025-08" db="UniProtKB">
        <authorList>
            <consortium name="RefSeq"/>
        </authorList>
    </citation>
    <scope>IDENTIFICATION</scope>
    <source>
        <tissue evidence="2">Leaf</tissue>
    </source>
</reference>
<dbReference type="OrthoDB" id="1305551at2759"/>
<dbReference type="Proteomes" id="UP000189701">
    <property type="component" value="Unplaced"/>
</dbReference>
<accession>A0A1U7XSI0</accession>
<dbReference type="KEGG" id="nsy:104239603"/>
<organism evidence="1 2">
    <name type="scientific">Nicotiana sylvestris</name>
    <name type="common">Wood tobacco</name>
    <name type="synonym">South American tobacco</name>
    <dbReference type="NCBI Taxonomy" id="4096"/>
    <lineage>
        <taxon>Eukaryota</taxon>
        <taxon>Viridiplantae</taxon>
        <taxon>Streptophyta</taxon>
        <taxon>Embryophyta</taxon>
        <taxon>Tracheophyta</taxon>
        <taxon>Spermatophyta</taxon>
        <taxon>Magnoliopsida</taxon>
        <taxon>eudicotyledons</taxon>
        <taxon>Gunneridae</taxon>
        <taxon>Pentapetalae</taxon>
        <taxon>asterids</taxon>
        <taxon>lamiids</taxon>
        <taxon>Solanales</taxon>
        <taxon>Solanaceae</taxon>
        <taxon>Nicotianoideae</taxon>
        <taxon>Nicotianeae</taxon>
        <taxon>Nicotiana</taxon>
    </lineage>
</organism>
<name>A0A1U7XSI0_NICSY</name>
<evidence type="ECO:0000313" key="2">
    <source>
        <dbReference type="RefSeq" id="XP_009792581.1"/>
    </source>
</evidence>
<sequence>MASYEQRLTQIRQNLECTQANLIVNPFNQVLIEQEKQTLQEIEKWSIIEERILRQKAKVTWIDYGDSNSKYFYAQLKIRASENKITTVYNDLGVKITDPKAVEKEFTCFFKQLIGKATGIKPCPNTRFIKAGECLSIQQQQELIQDITYAEADEAVKDMPNDKDLSVDWFNRLLKESFDCMGQDMST</sequence>
<dbReference type="eggNOG" id="KOG1075">
    <property type="taxonomic scope" value="Eukaryota"/>
</dbReference>
<dbReference type="AlphaFoldDB" id="A0A1U7XSI0"/>
<evidence type="ECO:0000313" key="1">
    <source>
        <dbReference type="Proteomes" id="UP000189701"/>
    </source>
</evidence>
<keyword evidence="1" id="KW-1185">Reference proteome</keyword>
<dbReference type="GeneID" id="104239603"/>
<proteinExistence type="predicted"/>
<reference evidence="1" key="1">
    <citation type="journal article" date="2013" name="Genome Biol.">
        <title>Reference genomes and transcriptomes of Nicotiana sylvestris and Nicotiana tomentosiformis.</title>
        <authorList>
            <person name="Sierro N."/>
            <person name="Battey J.N."/>
            <person name="Ouadi S."/>
            <person name="Bovet L."/>
            <person name="Goepfert S."/>
            <person name="Bakaher N."/>
            <person name="Peitsch M.C."/>
            <person name="Ivanov N.V."/>
        </authorList>
    </citation>
    <scope>NUCLEOTIDE SEQUENCE [LARGE SCALE GENOMIC DNA]</scope>
</reference>
<protein>
    <submittedName>
        <fullName evidence="2">Uncharacterized protein LOC104239603</fullName>
    </submittedName>
</protein>
<gene>
    <name evidence="2" type="primary">LOC104239603</name>
</gene>
<dbReference type="RefSeq" id="XP_009792581.1">
    <property type="nucleotide sequence ID" value="XM_009794279.1"/>
</dbReference>